<evidence type="ECO:0000256" key="6">
    <source>
        <dbReference type="ARBA" id="ARBA00023004"/>
    </source>
</evidence>
<evidence type="ECO:0000256" key="4">
    <source>
        <dbReference type="ARBA" id="ARBA00022964"/>
    </source>
</evidence>
<accession>A0A165XES9</accession>
<accession>A0A161X186</accession>
<evidence type="ECO:0000256" key="9">
    <source>
        <dbReference type="ARBA" id="ARBA00066614"/>
    </source>
</evidence>
<evidence type="ECO:0000256" key="1">
    <source>
        <dbReference type="ARBA" id="ARBA00001954"/>
    </source>
</evidence>
<dbReference type="GO" id="GO:0005737">
    <property type="term" value="C:cytoplasm"/>
    <property type="evidence" value="ECO:0007669"/>
    <property type="project" value="TreeGrafter"/>
</dbReference>
<dbReference type="PANTHER" id="PTHR30468:SF5">
    <property type="entry name" value="ALPHA-KETOGLUTARATE-DEPENDENT SULFATE ESTER DIOXYGENASE"/>
    <property type="match status" value="1"/>
</dbReference>
<organism evidence="13 14">
    <name type="scientific">Aeribacillus pallidus</name>
    <dbReference type="NCBI Taxonomy" id="33936"/>
    <lineage>
        <taxon>Bacteria</taxon>
        <taxon>Bacillati</taxon>
        <taxon>Bacillota</taxon>
        <taxon>Bacilli</taxon>
        <taxon>Bacillales</taxon>
        <taxon>Bacillaceae</taxon>
        <taxon>Aeribacillus</taxon>
    </lineage>
</organism>
<reference evidence="13 14" key="1">
    <citation type="submission" date="2016-04" db="EMBL/GenBank/DDBJ databases">
        <title>Draft genome sequence of Aeribacillus pallidus 8m3 from petroleum reservoir.</title>
        <authorList>
            <person name="Poltaraus A.B."/>
            <person name="Nazina T.N."/>
            <person name="Tourova T.P."/>
            <person name="Malakho S.M."/>
            <person name="Korshunova A.V."/>
            <person name="Sokolova D.S."/>
        </authorList>
    </citation>
    <scope>NUCLEOTIDE SEQUENCE [LARGE SCALE GENOMIC DNA]</scope>
    <source>
        <strain evidence="13 14">8m3</strain>
    </source>
</reference>
<dbReference type="AlphaFoldDB" id="A0A165XES9"/>
<dbReference type="Gene3D" id="3.60.130.10">
    <property type="entry name" value="Clavaminate synthase-like"/>
    <property type="match status" value="1"/>
</dbReference>
<evidence type="ECO:0000256" key="7">
    <source>
        <dbReference type="ARBA" id="ARBA00050529"/>
    </source>
</evidence>
<keyword evidence="4 13" id="KW-0223">Dioxygenase</keyword>
<sequence>MSMTDVKQVQNESEIIVKPVAGRIGAEISGIKLSDELDAETIQFIREAILKYKVVFFRNQHHLDDAGQEAFAQLLGNPVVHPTVPAKDGSNYIFELDSDRGDRANSWHTDVTFVDAFPKFSILRGVVIPEAGGDTVWANTAAAYETLPTELRNLADQLWAIHTNAYDYAALRYNISPEAKKHYDEVFTSTLYETEHPVVHIHPETGERNLLLGHFVKKFVGLSTFDSAQLFTVLQQHIIQLENTVRWKWSAGDVVIWDNRATQHYAINDYGDEQRVVRRITIAGDVPVSIDGRRSITRKIEK</sequence>
<evidence type="ECO:0000256" key="3">
    <source>
        <dbReference type="ARBA" id="ARBA00022723"/>
    </source>
</evidence>
<evidence type="ECO:0000313" key="13">
    <source>
        <dbReference type="EMBL" id="KZN95945.1"/>
    </source>
</evidence>
<protein>
    <recommendedName>
        <fullName evidence="10">Alpha-ketoglutarate-dependent sulfate ester dioxygenase</fullName>
        <ecNumber evidence="9">1.14.11.77</ecNumber>
    </recommendedName>
    <alternativeName>
        <fullName evidence="11">Type II alkyl sulfatase</fullName>
    </alternativeName>
</protein>
<comment type="similarity">
    <text evidence="2">Belongs to the TfdA dioxygenase family.</text>
</comment>
<keyword evidence="14" id="KW-1185">Reference proteome</keyword>
<evidence type="ECO:0000259" key="12">
    <source>
        <dbReference type="Pfam" id="PF02668"/>
    </source>
</evidence>
<proteinExistence type="inferred from homology"/>
<dbReference type="InterPro" id="IPR003819">
    <property type="entry name" value="TauD/TfdA-like"/>
</dbReference>
<name>A0A165XES9_9BACI</name>
<dbReference type="STRING" id="33936.AZI98_11375"/>
<dbReference type="EC" id="1.14.11.77" evidence="9"/>
<comment type="caution">
    <text evidence="13">The sequence shown here is derived from an EMBL/GenBank/DDBJ whole genome shotgun (WGS) entry which is preliminary data.</text>
</comment>
<evidence type="ECO:0000256" key="11">
    <source>
        <dbReference type="ARBA" id="ARBA00078517"/>
    </source>
</evidence>
<evidence type="ECO:0000256" key="10">
    <source>
        <dbReference type="ARBA" id="ARBA00067109"/>
    </source>
</evidence>
<dbReference type="GO" id="GO:0046872">
    <property type="term" value="F:metal ion binding"/>
    <property type="evidence" value="ECO:0007669"/>
    <property type="project" value="UniProtKB-KW"/>
</dbReference>
<comment type="cofactor">
    <cofactor evidence="1">
        <name>Fe(2+)</name>
        <dbReference type="ChEBI" id="CHEBI:29033"/>
    </cofactor>
</comment>
<dbReference type="EMBL" id="LWBR01000034">
    <property type="protein sequence ID" value="KZN95945.1"/>
    <property type="molecule type" value="Genomic_DNA"/>
</dbReference>
<dbReference type="SUPFAM" id="SSF51197">
    <property type="entry name" value="Clavaminate synthase-like"/>
    <property type="match status" value="1"/>
</dbReference>
<dbReference type="PANTHER" id="PTHR30468">
    <property type="entry name" value="ALPHA-KETOGLUTARATE-DEPENDENT SULFONATE DIOXYGENASE"/>
    <property type="match status" value="1"/>
</dbReference>
<dbReference type="InterPro" id="IPR051323">
    <property type="entry name" value="AtsK-like"/>
</dbReference>
<evidence type="ECO:0000313" key="14">
    <source>
        <dbReference type="Proteomes" id="UP000076476"/>
    </source>
</evidence>
<evidence type="ECO:0000256" key="8">
    <source>
        <dbReference type="ARBA" id="ARBA00051250"/>
    </source>
</evidence>
<dbReference type="Proteomes" id="UP000076476">
    <property type="component" value="Unassembled WGS sequence"/>
</dbReference>
<evidence type="ECO:0000256" key="5">
    <source>
        <dbReference type="ARBA" id="ARBA00023002"/>
    </source>
</evidence>
<keyword evidence="6" id="KW-0408">Iron</keyword>
<comment type="catalytic activity">
    <reaction evidence="8">
        <text>2-ethylhexyl sulfate + 2-oxoglutarate + O2 = 2-ethylhexanal + sulfate + succinate + CO2 + H(+)</text>
        <dbReference type="Rhea" id="RHEA:47620"/>
        <dbReference type="ChEBI" id="CHEBI:15378"/>
        <dbReference type="ChEBI" id="CHEBI:15379"/>
        <dbReference type="ChEBI" id="CHEBI:16189"/>
        <dbReference type="ChEBI" id="CHEBI:16526"/>
        <dbReference type="ChEBI" id="CHEBI:16810"/>
        <dbReference type="ChEBI" id="CHEBI:30031"/>
        <dbReference type="ChEBI" id="CHEBI:87808"/>
        <dbReference type="ChEBI" id="CHEBI:87809"/>
        <dbReference type="EC" id="1.14.11.77"/>
    </reaction>
</comment>
<dbReference type="Pfam" id="PF02668">
    <property type="entry name" value="TauD"/>
    <property type="match status" value="1"/>
</dbReference>
<dbReference type="InterPro" id="IPR042098">
    <property type="entry name" value="TauD-like_sf"/>
</dbReference>
<dbReference type="OrthoDB" id="581608at2"/>
<dbReference type="GO" id="GO:0016706">
    <property type="term" value="F:2-oxoglutarate-dependent dioxygenase activity"/>
    <property type="evidence" value="ECO:0007669"/>
    <property type="project" value="TreeGrafter"/>
</dbReference>
<gene>
    <name evidence="13" type="ORF">AZI98_11375</name>
</gene>
<feature type="domain" description="TauD/TfdA-like" evidence="12">
    <location>
        <begin position="17"/>
        <end position="281"/>
    </location>
</feature>
<comment type="catalytic activity">
    <reaction evidence="7">
        <text>a primary linear alkyl sulfate ester + 2-oxoglutarate + O2 = an aldehyde + sulfate + succinate + CO2 + H(+)</text>
        <dbReference type="Rhea" id="RHEA:65716"/>
        <dbReference type="ChEBI" id="CHEBI:15378"/>
        <dbReference type="ChEBI" id="CHEBI:15379"/>
        <dbReference type="ChEBI" id="CHEBI:16189"/>
        <dbReference type="ChEBI" id="CHEBI:16526"/>
        <dbReference type="ChEBI" id="CHEBI:16810"/>
        <dbReference type="ChEBI" id="CHEBI:17478"/>
        <dbReference type="ChEBI" id="CHEBI:30031"/>
        <dbReference type="ChEBI" id="CHEBI:157685"/>
        <dbReference type="EC" id="1.14.11.77"/>
    </reaction>
</comment>
<evidence type="ECO:0000256" key="2">
    <source>
        <dbReference type="ARBA" id="ARBA00005896"/>
    </source>
</evidence>
<dbReference type="FunFam" id="3.60.130.10:FF:000002">
    <property type="entry name" value="Alpha-ketoglutarate-dependent taurine dioxygenase"/>
    <property type="match status" value="1"/>
</dbReference>
<keyword evidence="3" id="KW-0479">Metal-binding</keyword>
<keyword evidence="5" id="KW-0560">Oxidoreductase</keyword>